<evidence type="ECO:0000256" key="2">
    <source>
        <dbReference type="ARBA" id="ARBA00022679"/>
    </source>
</evidence>
<dbReference type="GO" id="GO:0005975">
    <property type="term" value="P:carbohydrate metabolic process"/>
    <property type="evidence" value="ECO:0007669"/>
    <property type="project" value="InterPro"/>
</dbReference>
<gene>
    <name evidence="5" type="ORF">GCM10007096_15750</name>
</gene>
<dbReference type="SUPFAM" id="SSF53067">
    <property type="entry name" value="Actin-like ATPase domain"/>
    <property type="match status" value="2"/>
</dbReference>
<dbReference type="RefSeq" id="WP_188496854.1">
    <property type="nucleotide sequence ID" value="NZ_BMFV01000009.1"/>
</dbReference>
<sequence length="444" mass="49900">MEILGIDIGSTFIKWAVMDLEEGKISKVSQIKSTDNISTENGNYEVDLKEILKSVNSIIDKCLYDYQGNINGIIFSTQMHGFAITDETGKPVTNYISWQDERCLRKMAAKDISYLDHLSTFITKEELSNTGIDLKPSLALSNLYTMIEEGFEIRDSDHFCTLGSAIIFNLTGHNVCHLTNAAATGLADITRRIWKKDLLEKIKCKNLHMPTIVSNIDICGYYNYKDYQIPIYPDIGDQQASIFGSKVQDNHLNINIGTAGQISIITEKFTRNAGELRPYFGNRYLNTISGMPSGRNLDVIINFLRNIGSELFGKKVTNDFIWEKLLNKKLSKTGSLKVDTDFFNVKNVGSGSISRITKDNLVLENLLAATYDDFGEKYKHSYDKLVNQSKQIDKIIFSGGVAKKNGYLSKIISDFIGLKFEISTTSHEVFAGLLELIRTKKSMV</sequence>
<keyword evidence="2" id="KW-0808">Transferase</keyword>
<dbReference type="GO" id="GO:0016301">
    <property type="term" value="F:kinase activity"/>
    <property type="evidence" value="ECO:0007669"/>
    <property type="project" value="UniProtKB-KW"/>
</dbReference>
<keyword evidence="6" id="KW-1185">Reference proteome</keyword>
<dbReference type="AlphaFoldDB" id="A0A8J3ELU7"/>
<dbReference type="Proteomes" id="UP000656813">
    <property type="component" value="Unassembled WGS sequence"/>
</dbReference>
<dbReference type="InterPro" id="IPR043129">
    <property type="entry name" value="ATPase_NBD"/>
</dbReference>
<reference evidence="5" key="2">
    <citation type="submission" date="2020-09" db="EMBL/GenBank/DDBJ databases">
        <authorList>
            <person name="Sun Q."/>
            <person name="Zhou Y."/>
        </authorList>
    </citation>
    <scope>NUCLEOTIDE SEQUENCE</scope>
    <source>
        <strain evidence="5">CGMCC 1.12777</strain>
    </source>
</reference>
<evidence type="ECO:0000259" key="4">
    <source>
        <dbReference type="Pfam" id="PF00370"/>
    </source>
</evidence>
<dbReference type="InterPro" id="IPR018484">
    <property type="entry name" value="FGGY_N"/>
</dbReference>
<dbReference type="EMBL" id="BMFV01000009">
    <property type="protein sequence ID" value="GGH79997.1"/>
    <property type="molecule type" value="Genomic_DNA"/>
</dbReference>
<reference evidence="5" key="1">
    <citation type="journal article" date="2014" name="Int. J. Syst. Evol. Microbiol.">
        <title>Complete genome sequence of Corynebacterium casei LMG S-19264T (=DSM 44701T), isolated from a smear-ripened cheese.</title>
        <authorList>
            <consortium name="US DOE Joint Genome Institute (JGI-PGF)"/>
            <person name="Walter F."/>
            <person name="Albersmeier A."/>
            <person name="Kalinowski J."/>
            <person name="Ruckert C."/>
        </authorList>
    </citation>
    <scope>NUCLEOTIDE SEQUENCE</scope>
    <source>
        <strain evidence="5">CGMCC 1.12777</strain>
    </source>
</reference>
<dbReference type="PANTHER" id="PTHR43095">
    <property type="entry name" value="SUGAR KINASE"/>
    <property type="match status" value="1"/>
</dbReference>
<proteinExistence type="inferred from homology"/>
<evidence type="ECO:0000256" key="1">
    <source>
        <dbReference type="ARBA" id="ARBA00009156"/>
    </source>
</evidence>
<name>A0A8J3ELU7_9BACL</name>
<dbReference type="CDD" id="cd07777">
    <property type="entry name" value="ASKHA_NBD_FGGY_SHK"/>
    <property type="match status" value="1"/>
</dbReference>
<evidence type="ECO:0000313" key="6">
    <source>
        <dbReference type="Proteomes" id="UP000656813"/>
    </source>
</evidence>
<protein>
    <recommendedName>
        <fullName evidence="4">Carbohydrate kinase FGGY N-terminal domain-containing protein</fullName>
    </recommendedName>
</protein>
<dbReference type="Pfam" id="PF00370">
    <property type="entry name" value="FGGY_N"/>
    <property type="match status" value="1"/>
</dbReference>
<feature type="domain" description="Carbohydrate kinase FGGY N-terminal" evidence="4">
    <location>
        <begin position="3"/>
        <end position="244"/>
    </location>
</feature>
<comment type="similarity">
    <text evidence="1">Belongs to the FGGY kinase family.</text>
</comment>
<keyword evidence="3" id="KW-0418">Kinase</keyword>
<organism evidence="5 6">
    <name type="scientific">Pullulanibacillus pueri</name>
    <dbReference type="NCBI Taxonomy" id="1437324"/>
    <lineage>
        <taxon>Bacteria</taxon>
        <taxon>Bacillati</taxon>
        <taxon>Bacillota</taxon>
        <taxon>Bacilli</taxon>
        <taxon>Bacillales</taxon>
        <taxon>Sporolactobacillaceae</taxon>
        <taxon>Pullulanibacillus</taxon>
    </lineage>
</organism>
<comment type="caution">
    <text evidence="5">The sequence shown here is derived from an EMBL/GenBank/DDBJ whole genome shotgun (WGS) entry which is preliminary data.</text>
</comment>
<evidence type="ECO:0000313" key="5">
    <source>
        <dbReference type="EMBL" id="GGH79997.1"/>
    </source>
</evidence>
<evidence type="ECO:0000256" key="3">
    <source>
        <dbReference type="ARBA" id="ARBA00022777"/>
    </source>
</evidence>
<dbReference type="Gene3D" id="3.30.420.40">
    <property type="match status" value="2"/>
</dbReference>
<accession>A0A8J3ELU7</accession>
<dbReference type="InterPro" id="IPR050406">
    <property type="entry name" value="FGGY_Carb_Kinase"/>
</dbReference>